<dbReference type="AlphaFoldDB" id="A0A382D7C6"/>
<keyword evidence="2" id="KW-0808">Transferase</keyword>
<dbReference type="InterPro" id="IPR029063">
    <property type="entry name" value="SAM-dependent_MTases_sf"/>
</dbReference>
<dbReference type="GO" id="GO:0070475">
    <property type="term" value="P:rRNA base methylation"/>
    <property type="evidence" value="ECO:0007669"/>
    <property type="project" value="TreeGrafter"/>
</dbReference>
<organism evidence="4">
    <name type="scientific">marine metagenome</name>
    <dbReference type="NCBI Taxonomy" id="408172"/>
    <lineage>
        <taxon>unclassified sequences</taxon>
        <taxon>metagenomes</taxon>
        <taxon>ecological metagenomes</taxon>
    </lineage>
</organism>
<proteinExistence type="predicted"/>
<keyword evidence="1" id="KW-0489">Methyltransferase</keyword>
<evidence type="ECO:0000256" key="3">
    <source>
        <dbReference type="ARBA" id="ARBA00022691"/>
    </source>
</evidence>
<sequence>MLADQLQRADVEAPDATLRTLDDDHGRTTVRAAVLDGRAGYRMSGSHDVVIPESCQAVDPLAEQLLVDGRFGDATEVTIRVGNRTGERLVLVEGDPSDVSVPSDVLVVGVDELAAGRRAWIHEEAASRRWRVSARSFFQSRPAGVDALVEVVGGMVDDLGADGPMVDAYAGVGIFAGTIGLNRAVVAIERSRDSLADARVNLTDGKVEIVEAAVERWRARPAAVVVADPAREGLGRAGVDVLMRTEPRMFVLVGCDPSSFARDAGLLAAAGLRLDRMTVVDMFPGTSHVETVGAFTPG</sequence>
<gene>
    <name evidence="4" type="ORF">METZ01_LOCUS186381</name>
</gene>
<evidence type="ECO:0000313" key="4">
    <source>
        <dbReference type="EMBL" id="SVB33527.1"/>
    </source>
</evidence>
<dbReference type="Gene3D" id="2.40.50.1070">
    <property type="match status" value="1"/>
</dbReference>
<name>A0A382D7C6_9ZZZZ</name>
<dbReference type="PANTHER" id="PTHR11061:SF30">
    <property type="entry name" value="TRNA (URACIL(54)-C(5))-METHYLTRANSFERASE"/>
    <property type="match status" value="1"/>
</dbReference>
<dbReference type="GO" id="GO:0070041">
    <property type="term" value="F:rRNA (uridine-C5-)-methyltransferase activity"/>
    <property type="evidence" value="ECO:0007669"/>
    <property type="project" value="TreeGrafter"/>
</dbReference>
<dbReference type="PANTHER" id="PTHR11061">
    <property type="entry name" value="RNA M5U METHYLTRANSFERASE"/>
    <property type="match status" value="1"/>
</dbReference>
<evidence type="ECO:0000256" key="2">
    <source>
        <dbReference type="ARBA" id="ARBA00022679"/>
    </source>
</evidence>
<dbReference type="SUPFAM" id="SSF53335">
    <property type="entry name" value="S-adenosyl-L-methionine-dependent methyltransferases"/>
    <property type="match status" value="1"/>
</dbReference>
<reference evidence="4" key="1">
    <citation type="submission" date="2018-05" db="EMBL/GenBank/DDBJ databases">
        <authorList>
            <person name="Lanie J.A."/>
            <person name="Ng W.-L."/>
            <person name="Kazmierczak K.M."/>
            <person name="Andrzejewski T.M."/>
            <person name="Davidsen T.M."/>
            <person name="Wayne K.J."/>
            <person name="Tettelin H."/>
            <person name="Glass J.I."/>
            <person name="Rusch D."/>
            <person name="Podicherti R."/>
            <person name="Tsui H.-C.T."/>
            <person name="Winkler M.E."/>
        </authorList>
    </citation>
    <scope>NUCLEOTIDE SEQUENCE</scope>
</reference>
<dbReference type="EMBL" id="UINC01037678">
    <property type="protein sequence ID" value="SVB33527.1"/>
    <property type="molecule type" value="Genomic_DNA"/>
</dbReference>
<accession>A0A382D7C6</accession>
<keyword evidence="3" id="KW-0949">S-adenosyl-L-methionine</keyword>
<dbReference type="InterPro" id="IPR010280">
    <property type="entry name" value="U5_MeTrfase_fam"/>
</dbReference>
<dbReference type="Gene3D" id="3.40.50.150">
    <property type="entry name" value="Vaccinia Virus protein VP39"/>
    <property type="match status" value="1"/>
</dbReference>
<protein>
    <recommendedName>
        <fullName evidence="5">TRAM domain-containing protein</fullName>
    </recommendedName>
</protein>
<dbReference type="PROSITE" id="PS51687">
    <property type="entry name" value="SAM_MT_RNA_M5U"/>
    <property type="match status" value="1"/>
</dbReference>
<evidence type="ECO:0000256" key="1">
    <source>
        <dbReference type="ARBA" id="ARBA00022603"/>
    </source>
</evidence>
<evidence type="ECO:0008006" key="5">
    <source>
        <dbReference type="Google" id="ProtNLM"/>
    </source>
</evidence>